<evidence type="ECO:0000256" key="9">
    <source>
        <dbReference type="ARBA" id="ARBA00023065"/>
    </source>
</evidence>
<evidence type="ECO:0000256" key="4">
    <source>
        <dbReference type="ARBA" id="ARBA00022452"/>
    </source>
</evidence>
<keyword evidence="10" id="KW-0626">Porin</keyword>
<dbReference type="PANTHER" id="PTHR33619">
    <property type="entry name" value="POLYSACCHARIDE EXPORT PROTEIN GFCE-RELATED"/>
    <property type="match status" value="1"/>
</dbReference>
<accession>A0A7X0NFZ8</accession>
<feature type="domain" description="Polysaccharide export protein N-terminal" evidence="16">
    <location>
        <begin position="134"/>
        <end position="207"/>
    </location>
</feature>
<keyword evidence="12" id="KW-0564">Palmitate</keyword>
<keyword evidence="5" id="KW-0762">Sugar transport</keyword>
<dbReference type="InterPro" id="IPR049712">
    <property type="entry name" value="Poly_export"/>
</dbReference>
<feature type="signal peptide" evidence="15">
    <location>
        <begin position="1"/>
        <end position="21"/>
    </location>
</feature>
<dbReference type="Gene3D" id="3.10.560.10">
    <property type="entry name" value="Outer membrane lipoprotein wza domain like"/>
    <property type="match status" value="6"/>
</dbReference>
<keyword evidence="20" id="KW-1185">Reference proteome</keyword>
<evidence type="ECO:0000256" key="15">
    <source>
        <dbReference type="SAM" id="SignalP"/>
    </source>
</evidence>
<evidence type="ECO:0000256" key="13">
    <source>
        <dbReference type="ARBA" id="ARBA00023237"/>
    </source>
</evidence>
<gene>
    <name evidence="19" type="ORF">HNQ55_001272</name>
</gene>
<keyword evidence="7 15" id="KW-0732">Signal</keyword>
<dbReference type="Pfam" id="PF02563">
    <property type="entry name" value="Poly_export"/>
    <property type="match status" value="1"/>
</dbReference>
<evidence type="ECO:0000259" key="16">
    <source>
        <dbReference type="Pfam" id="PF02563"/>
    </source>
</evidence>
<keyword evidence="3" id="KW-0813">Transport</keyword>
<evidence type="ECO:0000313" key="19">
    <source>
        <dbReference type="EMBL" id="MBB6542772.1"/>
    </source>
</evidence>
<dbReference type="Pfam" id="PF22461">
    <property type="entry name" value="SLBB_2"/>
    <property type="match status" value="1"/>
</dbReference>
<feature type="domain" description="Soluble ligand binding" evidence="17">
    <location>
        <begin position="584"/>
        <end position="629"/>
    </location>
</feature>
<dbReference type="EMBL" id="JACHHU010000007">
    <property type="protein sequence ID" value="MBB6542772.1"/>
    <property type="molecule type" value="Genomic_DNA"/>
</dbReference>
<keyword evidence="13" id="KW-0998">Cell outer membrane</keyword>
<keyword evidence="11" id="KW-0472">Membrane</keyword>
<comment type="subcellular location">
    <subcellularLocation>
        <location evidence="1">Cell outer membrane</location>
        <topology evidence="1">Multi-pass membrane protein</topology>
    </subcellularLocation>
</comment>
<evidence type="ECO:0000256" key="2">
    <source>
        <dbReference type="ARBA" id="ARBA00009450"/>
    </source>
</evidence>
<keyword evidence="9" id="KW-0406">Ion transport</keyword>
<comment type="similarity">
    <text evidence="2">Belongs to the BexD/CtrA/VexA family.</text>
</comment>
<name>A0A7X0NFZ8_9GAMM</name>
<evidence type="ECO:0000259" key="18">
    <source>
        <dbReference type="Pfam" id="PF22461"/>
    </source>
</evidence>
<evidence type="ECO:0000256" key="7">
    <source>
        <dbReference type="ARBA" id="ARBA00022729"/>
    </source>
</evidence>
<evidence type="ECO:0000313" key="20">
    <source>
        <dbReference type="Proteomes" id="UP000537141"/>
    </source>
</evidence>
<dbReference type="GO" id="GO:0046930">
    <property type="term" value="C:pore complex"/>
    <property type="evidence" value="ECO:0007669"/>
    <property type="project" value="UniProtKB-KW"/>
</dbReference>
<dbReference type="GO" id="GO:0009279">
    <property type="term" value="C:cell outer membrane"/>
    <property type="evidence" value="ECO:0007669"/>
    <property type="project" value="UniProtKB-SubCell"/>
</dbReference>
<dbReference type="RefSeq" id="WP_184423583.1">
    <property type="nucleotide sequence ID" value="NZ_AP027362.1"/>
</dbReference>
<dbReference type="AlphaFoldDB" id="A0A7X0NFZ8"/>
<feature type="chain" id="PRO_5031234750" evidence="15">
    <location>
        <begin position="22"/>
        <end position="917"/>
    </location>
</feature>
<keyword evidence="8" id="KW-0625">Polysaccharide transport</keyword>
<dbReference type="InterPro" id="IPR003715">
    <property type="entry name" value="Poly_export_N"/>
</dbReference>
<dbReference type="InterPro" id="IPR019554">
    <property type="entry name" value="Soluble_ligand-bd"/>
</dbReference>
<evidence type="ECO:0000259" key="17">
    <source>
        <dbReference type="Pfam" id="PF10531"/>
    </source>
</evidence>
<keyword evidence="6" id="KW-0812">Transmembrane</keyword>
<evidence type="ECO:0000256" key="5">
    <source>
        <dbReference type="ARBA" id="ARBA00022597"/>
    </source>
</evidence>
<feature type="domain" description="Soluble ligand binding" evidence="17">
    <location>
        <begin position="679"/>
        <end position="715"/>
    </location>
</feature>
<dbReference type="Pfam" id="PF10531">
    <property type="entry name" value="SLBB"/>
    <property type="match status" value="3"/>
</dbReference>
<dbReference type="GO" id="GO:0015159">
    <property type="term" value="F:polysaccharide transmembrane transporter activity"/>
    <property type="evidence" value="ECO:0007669"/>
    <property type="project" value="InterPro"/>
</dbReference>
<dbReference type="PANTHER" id="PTHR33619:SF3">
    <property type="entry name" value="POLYSACCHARIDE EXPORT PROTEIN GFCE-RELATED"/>
    <property type="match status" value="1"/>
</dbReference>
<evidence type="ECO:0000256" key="10">
    <source>
        <dbReference type="ARBA" id="ARBA00023114"/>
    </source>
</evidence>
<protein>
    <submittedName>
        <fullName evidence="19">Polysaccharide export outer membrane protein</fullName>
    </submittedName>
</protein>
<evidence type="ECO:0000256" key="6">
    <source>
        <dbReference type="ARBA" id="ARBA00022692"/>
    </source>
</evidence>
<evidence type="ECO:0000256" key="12">
    <source>
        <dbReference type="ARBA" id="ARBA00023139"/>
    </source>
</evidence>
<dbReference type="Proteomes" id="UP000537141">
    <property type="component" value="Unassembled WGS sequence"/>
</dbReference>
<dbReference type="Gene3D" id="3.30.1950.10">
    <property type="entry name" value="wza like domain"/>
    <property type="match status" value="1"/>
</dbReference>
<dbReference type="GO" id="GO:0006811">
    <property type="term" value="P:monoatomic ion transport"/>
    <property type="evidence" value="ECO:0007669"/>
    <property type="project" value="UniProtKB-KW"/>
</dbReference>
<dbReference type="InterPro" id="IPR054765">
    <property type="entry name" value="SLBB_dom"/>
</dbReference>
<reference evidence="19 20" key="1">
    <citation type="submission" date="2020-08" db="EMBL/GenBank/DDBJ databases">
        <title>Genomic Encyclopedia of Type Strains, Phase IV (KMG-IV): sequencing the most valuable type-strain genomes for metagenomic binning, comparative biology and taxonomic classification.</title>
        <authorList>
            <person name="Goeker M."/>
        </authorList>
    </citation>
    <scope>NUCLEOTIDE SEQUENCE [LARGE SCALE GENOMIC DNA]</scope>
    <source>
        <strain evidence="19 20">DSM 26287</strain>
    </source>
</reference>
<evidence type="ECO:0000256" key="8">
    <source>
        <dbReference type="ARBA" id="ARBA00023047"/>
    </source>
</evidence>
<proteinExistence type="inferred from homology"/>
<feature type="domain" description="SLBB" evidence="18">
    <location>
        <begin position="214"/>
        <end position="291"/>
    </location>
</feature>
<evidence type="ECO:0000256" key="3">
    <source>
        <dbReference type="ARBA" id="ARBA00022448"/>
    </source>
</evidence>
<dbReference type="GO" id="GO:0015288">
    <property type="term" value="F:porin activity"/>
    <property type="evidence" value="ECO:0007669"/>
    <property type="project" value="UniProtKB-KW"/>
</dbReference>
<evidence type="ECO:0000256" key="14">
    <source>
        <dbReference type="ARBA" id="ARBA00023288"/>
    </source>
</evidence>
<feature type="domain" description="Soluble ligand binding" evidence="17">
    <location>
        <begin position="297"/>
        <end position="342"/>
    </location>
</feature>
<evidence type="ECO:0000256" key="1">
    <source>
        <dbReference type="ARBA" id="ARBA00004571"/>
    </source>
</evidence>
<keyword evidence="14" id="KW-0449">Lipoprotein</keyword>
<evidence type="ECO:0000256" key="11">
    <source>
        <dbReference type="ARBA" id="ARBA00023136"/>
    </source>
</evidence>
<keyword evidence="4" id="KW-1134">Transmembrane beta strand</keyword>
<organism evidence="19 20">
    <name type="scientific">Thalassotalea piscium</name>
    <dbReference type="NCBI Taxonomy" id="1230533"/>
    <lineage>
        <taxon>Bacteria</taxon>
        <taxon>Pseudomonadati</taxon>
        <taxon>Pseudomonadota</taxon>
        <taxon>Gammaproteobacteria</taxon>
        <taxon>Alteromonadales</taxon>
        <taxon>Colwelliaceae</taxon>
        <taxon>Thalassotalea</taxon>
    </lineage>
</organism>
<sequence>MIKTCKYIGFVLLMFTGITMAAQLPSNISPQQLAQFKKLPPAQQKSLAQSMGVDYNAIRAQLNQKTTKTGANENEPLQQYFPRGTQYDELGNPIYQDEQFVQQPEKDDGKPKPFGYDVFANAPYTFAPTIDIAVPEQYMIGPGDLLSLQMFGKENNEYELEVSREGQIIVPQLGPFTVTGMTFLEAKKYLSNQIQNKVLGVDVIVTLKELRSIRVFVLGDAFKPGPYVLNSLSSITHAIFASGGINDIGSLRNIQLKRGGKLITTLDLYDLLIKGDSSNDLLLKSGDVIFIAPVGERVTVDGEVTRPAIYELVKQDNFKSLMEMAGGLLPSAYPSSTVVERFNNQNLRTVLNVDLSKQETLDKPVQGGDYVRVMKTSSLYEESVMVIGAVTRPGKYQWKKGQKVTDLLPNIHSYLADKADLTYSLIIREKDIGRNIDVLQFSIFKAVADKNSADNIELQPRDKILVFSNVETDTANVKSLDDFALTKELLLEREKKQAEESYNERMFWEYYSDDPENLSSKRAASIDKAEETLKQAYLSLDELAGNITAEVDIKDLGYFSRKRLLVPVIDQLRRQSASGQPMQIVEIDGAVKYPGIYPLSKNARAVDIVKAAGGLLESAYLVKAEITRDEVNREIANKLTLELNLAKALKGDVNENIKVKSKDRLNIHHIPAWQENHIVELKGEFKFPGKYTIRRGESLSKLIERVGGFTDYADTQASLFTREKLKQMELENLIKVSESLRMEIASKSLAQRDGSQSLDYSQARLLLADLTKVTPVGRLVVDIPKVISDTNTDIMLENGDVLYVPTNQDSINVVGQVQVATSHIYQPELDAYDYIKLSGGAKKQADEGRIYVIKANGSVQMTDSGNWFASNTGNNLRPGDTVVVPLDSSYMENITLWQVSTQIIYQAAVAIAAISGI</sequence>
<comment type="caution">
    <text evidence="19">The sequence shown here is derived from an EMBL/GenBank/DDBJ whole genome shotgun (WGS) entry which is preliminary data.</text>
</comment>